<keyword evidence="1" id="KW-1133">Transmembrane helix</keyword>
<reference evidence="3 4" key="1">
    <citation type="submission" date="2018-11" db="EMBL/GenBank/DDBJ databases">
        <authorList>
            <person name="Li F."/>
        </authorList>
    </citation>
    <scope>NUCLEOTIDE SEQUENCE [LARGE SCALE GENOMIC DNA]</scope>
    <source>
        <strain evidence="3 4">YS17T</strain>
    </source>
</reference>
<dbReference type="AlphaFoldDB" id="A0A3N6WD42"/>
<keyword evidence="4" id="KW-1185">Reference proteome</keyword>
<evidence type="ECO:0000313" key="4">
    <source>
        <dbReference type="Proteomes" id="UP000275225"/>
    </source>
</evidence>
<dbReference type="Pfam" id="PF13828">
    <property type="entry name" value="DUF4190"/>
    <property type="match status" value="1"/>
</dbReference>
<feature type="domain" description="DUF4190" evidence="2">
    <location>
        <begin position="1"/>
        <end position="56"/>
    </location>
</feature>
<dbReference type="InterPro" id="IPR025241">
    <property type="entry name" value="DUF4190"/>
</dbReference>
<proteinExistence type="predicted"/>
<organism evidence="3 4">
    <name type="scientific">Aeromicrobium camelliae</name>
    <dbReference type="NCBI Taxonomy" id="1538144"/>
    <lineage>
        <taxon>Bacteria</taxon>
        <taxon>Bacillati</taxon>
        <taxon>Actinomycetota</taxon>
        <taxon>Actinomycetes</taxon>
        <taxon>Propionibacteriales</taxon>
        <taxon>Nocardioidaceae</taxon>
        <taxon>Aeromicrobium</taxon>
    </lineage>
</organism>
<evidence type="ECO:0000313" key="3">
    <source>
        <dbReference type="EMBL" id="RQN02932.1"/>
    </source>
</evidence>
<dbReference type="EMBL" id="RQJX01000016">
    <property type="protein sequence ID" value="RQN02932.1"/>
    <property type="molecule type" value="Genomic_DNA"/>
</dbReference>
<sequence>MITGILGIVCCGPLAIVALVLASNARKEIAQTGQGGSGMATAGWWLGIAGIALWVLGIILYAAGVVTFDTTTY</sequence>
<accession>A0A3N6WD42</accession>
<dbReference type="Proteomes" id="UP000275225">
    <property type="component" value="Unassembled WGS sequence"/>
</dbReference>
<keyword evidence="1" id="KW-0812">Transmembrane</keyword>
<dbReference type="OrthoDB" id="3748801at2"/>
<comment type="caution">
    <text evidence="3">The sequence shown here is derived from an EMBL/GenBank/DDBJ whole genome shotgun (WGS) entry which is preliminary data.</text>
</comment>
<feature type="transmembrane region" description="Helical" evidence="1">
    <location>
        <begin position="43"/>
        <end position="68"/>
    </location>
</feature>
<gene>
    <name evidence="3" type="ORF">EHW97_11905</name>
</gene>
<evidence type="ECO:0000256" key="1">
    <source>
        <dbReference type="SAM" id="Phobius"/>
    </source>
</evidence>
<keyword evidence="1" id="KW-0472">Membrane</keyword>
<name>A0A3N6WD42_9ACTN</name>
<protein>
    <submittedName>
        <fullName evidence="3">DUF4190 domain-containing protein</fullName>
    </submittedName>
</protein>
<evidence type="ECO:0000259" key="2">
    <source>
        <dbReference type="Pfam" id="PF13828"/>
    </source>
</evidence>